<gene>
    <name evidence="3" type="ORF">Rsub_10720</name>
</gene>
<dbReference type="Pfam" id="PF12263">
    <property type="entry name" value="DUF3611"/>
    <property type="match status" value="1"/>
</dbReference>
<feature type="transmembrane region" description="Helical" evidence="2">
    <location>
        <begin position="256"/>
        <end position="283"/>
    </location>
</feature>
<feature type="transmembrane region" description="Helical" evidence="2">
    <location>
        <begin position="310"/>
        <end position="333"/>
    </location>
</feature>
<dbReference type="PANTHER" id="PTHR34548">
    <property type="entry name" value="PROTEIN TIC 21, CHLOROPLASTIC"/>
    <property type="match status" value="1"/>
</dbReference>
<keyword evidence="4" id="KW-1185">Reference proteome</keyword>
<organism evidence="3 4">
    <name type="scientific">Raphidocelis subcapitata</name>
    <dbReference type="NCBI Taxonomy" id="307507"/>
    <lineage>
        <taxon>Eukaryota</taxon>
        <taxon>Viridiplantae</taxon>
        <taxon>Chlorophyta</taxon>
        <taxon>core chlorophytes</taxon>
        <taxon>Chlorophyceae</taxon>
        <taxon>CS clade</taxon>
        <taxon>Sphaeropleales</taxon>
        <taxon>Selenastraceae</taxon>
        <taxon>Raphidocelis</taxon>
    </lineage>
</organism>
<dbReference type="AlphaFoldDB" id="A0A2V0PCK2"/>
<protein>
    <submittedName>
        <fullName evidence="3">TIC, chloroplastic-like</fullName>
    </submittedName>
</protein>
<name>A0A2V0PCK2_9CHLO</name>
<feature type="region of interest" description="Disordered" evidence="1">
    <location>
        <begin position="1"/>
        <end position="93"/>
    </location>
</feature>
<dbReference type="EMBL" id="BDRX01000103">
    <property type="protein sequence ID" value="GBF97584.1"/>
    <property type="molecule type" value="Genomic_DNA"/>
</dbReference>
<dbReference type="PANTHER" id="PTHR34548:SF2">
    <property type="entry name" value="PROTEIN TIC 21, CHLOROPLASTIC"/>
    <property type="match status" value="1"/>
</dbReference>
<keyword evidence="2" id="KW-0812">Transmembrane</keyword>
<feature type="transmembrane region" description="Helical" evidence="2">
    <location>
        <begin position="173"/>
        <end position="194"/>
    </location>
</feature>
<accession>A0A2V0PCK2</accession>
<reference evidence="3 4" key="1">
    <citation type="journal article" date="2018" name="Sci. Rep.">
        <title>Raphidocelis subcapitata (=Pseudokirchneriella subcapitata) provides an insight into genome evolution and environmental adaptations in the Sphaeropleales.</title>
        <authorList>
            <person name="Suzuki S."/>
            <person name="Yamaguchi H."/>
            <person name="Nakajima N."/>
            <person name="Kawachi M."/>
        </authorList>
    </citation>
    <scope>NUCLEOTIDE SEQUENCE [LARGE SCALE GENOMIC DNA]</scope>
    <source>
        <strain evidence="3 4">NIES-35</strain>
    </source>
</reference>
<evidence type="ECO:0000313" key="3">
    <source>
        <dbReference type="EMBL" id="GBF97584.1"/>
    </source>
</evidence>
<keyword evidence="2" id="KW-0472">Membrane</keyword>
<proteinExistence type="predicted"/>
<dbReference type="Proteomes" id="UP000247498">
    <property type="component" value="Unassembled WGS sequence"/>
</dbReference>
<feature type="transmembrane region" description="Helical" evidence="2">
    <location>
        <begin position="206"/>
        <end position="226"/>
    </location>
</feature>
<evidence type="ECO:0000313" key="4">
    <source>
        <dbReference type="Proteomes" id="UP000247498"/>
    </source>
</evidence>
<feature type="region of interest" description="Disordered" evidence="1">
    <location>
        <begin position="353"/>
        <end position="391"/>
    </location>
</feature>
<dbReference type="STRING" id="307507.A0A2V0PCK2"/>
<dbReference type="InParanoid" id="A0A2V0PCK2"/>
<keyword evidence="2" id="KW-1133">Transmembrane helix</keyword>
<dbReference type="FunCoup" id="A0A2V0PCK2">
    <property type="interactions" value="503"/>
</dbReference>
<dbReference type="InterPro" id="IPR022051">
    <property type="entry name" value="DUF3611"/>
</dbReference>
<evidence type="ECO:0000256" key="2">
    <source>
        <dbReference type="SAM" id="Phobius"/>
    </source>
</evidence>
<feature type="compositionally biased region" description="Gly residues" evidence="1">
    <location>
        <begin position="375"/>
        <end position="391"/>
    </location>
</feature>
<comment type="caution">
    <text evidence="3">The sequence shown here is derived from an EMBL/GenBank/DDBJ whole genome shotgun (WGS) entry which is preliminary data.</text>
</comment>
<evidence type="ECO:0000256" key="1">
    <source>
        <dbReference type="SAM" id="MobiDB-lite"/>
    </source>
</evidence>
<dbReference type="OrthoDB" id="5900at2759"/>
<feature type="compositionally biased region" description="Low complexity" evidence="1">
    <location>
        <begin position="26"/>
        <end position="67"/>
    </location>
</feature>
<sequence length="391" mass="41564">MARRPASLGQARQRLALRSPGPPLLPARRVPQQQRQQQHQHQQLNQRQQQQRPGDLQARACDPPRAIRAARRGAPRLEGPRRTLRHAAPRTGGAGLAGVGRTAAVAAMALAWRPRVELTVCAGAVGDNTFSYPPPPSNYSPSSFGVSDPNVPGRLSEPARAALARAAGAMRRYGWLAFWVQLTMSTVSGTILLFSAAFTSQSGPRASLYLTLVGILAGFLSTFWAYGYQRIAARMQEFLDGADVARVKKQQVMDNIVRGVLINIAGMGSTLLGVSTLVGLLVAKTLTNASVNPFAAGAGGYNPVLALDVFLVQAATNTLLGHFASLLCSLWLLNVIGEGRGLRFQQQQQLQRLKEEEEEGVSGRSVSGSVYRMGNAGGGGGGGGGWPAASR</sequence>